<dbReference type="OrthoDB" id="436717at2759"/>
<organism evidence="3 4">
    <name type="scientific">Coccomyxa subellipsoidea (strain C-169)</name>
    <name type="common">Green microalga</name>
    <dbReference type="NCBI Taxonomy" id="574566"/>
    <lineage>
        <taxon>Eukaryota</taxon>
        <taxon>Viridiplantae</taxon>
        <taxon>Chlorophyta</taxon>
        <taxon>core chlorophytes</taxon>
        <taxon>Trebouxiophyceae</taxon>
        <taxon>Trebouxiophyceae incertae sedis</taxon>
        <taxon>Coccomyxaceae</taxon>
        <taxon>Coccomyxa</taxon>
        <taxon>Coccomyxa subellipsoidea</taxon>
    </lineage>
</organism>
<gene>
    <name evidence="3" type="ORF">COCSUDRAFT_47019</name>
</gene>
<evidence type="ECO:0000256" key="1">
    <source>
        <dbReference type="SAM" id="MobiDB-lite"/>
    </source>
</evidence>
<feature type="compositionally biased region" description="Acidic residues" evidence="1">
    <location>
        <begin position="92"/>
        <end position="102"/>
    </location>
</feature>
<dbReference type="PANTHER" id="PTHR15239:SF6">
    <property type="entry name" value="RIBOSOME QUALITY CONTROL COMPLEX SUBUNIT NEMF"/>
    <property type="match status" value="1"/>
</dbReference>
<sequence>MAAGNGSGASAHDFPAENSTAADRASSSSTASTSRPKVAVTCDFTLLAACTWELRQRWLPAKVDQVVQADEHTVCLRLRTSAAVSLSASPESEGDDRTDEPLDTPGDPFIDPFTDTQHDRLPWPWMRSPPGSDRGELSGVMDGGMAQGWLWLCWDPQGAARITMGPAPERGAAAEAFSFGAQMAAELKGLILLDAEIPRAWERVVKLTFGPRIFEDATRHVYAEVQGRYSNVVLTDTKADRAEKFLGLPILAAGHQVGALQSSERQLQVLGHYTLPPTTQGLQPSVSEALNSWRANITGAATLLEDSPAPRKGAHGATIAQALVRAYQGIGPGLAAELCEAADVDWELLPRELEDAEWEALFKQWCAWLKTLALGRFQPARDPTSGRISVLGAGSQSLDSVHALVNGALRSSQDQSSFEQRSGRLSRAVLSGIKRLSAKLANLQRQQAAEADAEATRRTADLLTANLHLCRQGDTSVEVDDWETGERVTIALDRAVPPAETAAALYRVARKQGRTGQAIAPILEEANAQLEHLHDIDAQLDMVDPHEAGALDVLKGIQEELVAMGVMKPSADAALAARSAARAAKAARRLRDAQERREFRRFTTPGGLQVLVGRNNKENDRLSHEVAAKSDLWFHARGFPGSHTVLRVPAGSSATDEDISFAADLAAFYSKAREEGKVQVVKTRVANLKKIPGAAPGKVMVVKEKVVMGQPDNARKLPQVAETAAGGNISEEPVAKGVMKPSAMPLQHPRRHTGQAPPTDWFQTMAPVVVQVTLPPSR</sequence>
<name>I0YZK8_COCSC</name>
<proteinExistence type="predicted"/>
<dbReference type="EMBL" id="AGSI01000006">
    <property type="protein sequence ID" value="EIE23827.1"/>
    <property type="molecule type" value="Genomic_DNA"/>
</dbReference>
<comment type="caution">
    <text evidence="3">The sequence shown here is derived from an EMBL/GenBank/DDBJ whole genome shotgun (WGS) entry which is preliminary data.</text>
</comment>
<feature type="region of interest" description="Disordered" evidence="1">
    <location>
        <begin position="85"/>
        <end position="114"/>
    </location>
</feature>
<reference evidence="3 4" key="1">
    <citation type="journal article" date="2012" name="Genome Biol.">
        <title>The genome of the polar eukaryotic microalga coccomyxa subellipsoidea reveals traits of cold adaptation.</title>
        <authorList>
            <person name="Blanc G."/>
            <person name="Agarkova I."/>
            <person name="Grimwood J."/>
            <person name="Kuo A."/>
            <person name="Brueggeman A."/>
            <person name="Dunigan D."/>
            <person name="Gurnon J."/>
            <person name="Ladunga I."/>
            <person name="Lindquist E."/>
            <person name="Lucas S."/>
            <person name="Pangilinan J."/>
            <person name="Proschold T."/>
            <person name="Salamov A."/>
            <person name="Schmutz J."/>
            <person name="Weeks D."/>
            <person name="Yamada T."/>
            <person name="Claverie J.M."/>
            <person name="Grigoriev I."/>
            <person name="Van Etten J."/>
            <person name="Lomsadze A."/>
            <person name="Borodovsky M."/>
        </authorList>
    </citation>
    <scope>NUCLEOTIDE SEQUENCE [LARGE SCALE GENOMIC DNA]</scope>
    <source>
        <strain evidence="3 4">C-169</strain>
    </source>
</reference>
<evidence type="ECO:0000259" key="2">
    <source>
        <dbReference type="Pfam" id="PF05670"/>
    </source>
</evidence>
<dbReference type="Pfam" id="PF05670">
    <property type="entry name" value="NFACT-R_1"/>
    <property type="match status" value="1"/>
</dbReference>
<dbReference type="GO" id="GO:0043023">
    <property type="term" value="F:ribosomal large subunit binding"/>
    <property type="evidence" value="ECO:0007669"/>
    <property type="project" value="TreeGrafter"/>
</dbReference>
<evidence type="ECO:0000313" key="3">
    <source>
        <dbReference type="EMBL" id="EIE23827.1"/>
    </source>
</evidence>
<accession>I0YZK8</accession>
<evidence type="ECO:0000313" key="4">
    <source>
        <dbReference type="Proteomes" id="UP000007264"/>
    </source>
</evidence>
<dbReference type="InterPro" id="IPR010979">
    <property type="entry name" value="Ribosomal_uS13-like_H2TH"/>
</dbReference>
<feature type="domain" description="NFACT RNA-binding" evidence="2">
    <location>
        <begin position="599"/>
        <end position="701"/>
    </location>
</feature>
<dbReference type="AlphaFoldDB" id="I0YZK8"/>
<dbReference type="Pfam" id="PF05833">
    <property type="entry name" value="NFACT_N"/>
    <property type="match status" value="1"/>
</dbReference>
<dbReference type="Gene3D" id="2.30.310.10">
    <property type="entry name" value="ibrinogen binding protein from staphylococcus aureus domain"/>
    <property type="match status" value="1"/>
</dbReference>
<dbReference type="GO" id="GO:0000049">
    <property type="term" value="F:tRNA binding"/>
    <property type="evidence" value="ECO:0007669"/>
    <property type="project" value="TreeGrafter"/>
</dbReference>
<dbReference type="Proteomes" id="UP000007264">
    <property type="component" value="Unassembled WGS sequence"/>
</dbReference>
<dbReference type="PANTHER" id="PTHR15239">
    <property type="entry name" value="NUCLEAR EXPORT MEDIATOR FACTOR NEMF"/>
    <property type="match status" value="1"/>
</dbReference>
<dbReference type="GO" id="GO:1990112">
    <property type="term" value="C:RQC complex"/>
    <property type="evidence" value="ECO:0007669"/>
    <property type="project" value="TreeGrafter"/>
</dbReference>
<feature type="region of interest" description="Disordered" evidence="1">
    <location>
        <begin position="1"/>
        <end position="34"/>
    </location>
</feature>
<dbReference type="GeneID" id="17042386"/>
<dbReference type="InterPro" id="IPR051608">
    <property type="entry name" value="RQC_Subunit_NEMF"/>
</dbReference>
<keyword evidence="4" id="KW-1185">Reference proteome</keyword>
<dbReference type="KEGG" id="csl:COCSUDRAFT_47019"/>
<feature type="compositionally biased region" description="Low complexity" evidence="1">
    <location>
        <begin position="19"/>
        <end position="34"/>
    </location>
</feature>
<dbReference type="SUPFAM" id="SSF46946">
    <property type="entry name" value="S13-like H2TH domain"/>
    <property type="match status" value="1"/>
</dbReference>
<dbReference type="InterPro" id="IPR008532">
    <property type="entry name" value="NFACT_RNA-bd"/>
</dbReference>
<dbReference type="GO" id="GO:0072344">
    <property type="term" value="P:rescue of stalled ribosome"/>
    <property type="evidence" value="ECO:0007669"/>
    <property type="project" value="TreeGrafter"/>
</dbReference>
<protein>
    <submittedName>
        <fullName evidence="3">DUF814-domain-containing protein</fullName>
    </submittedName>
</protein>
<dbReference type="RefSeq" id="XP_005648371.1">
    <property type="nucleotide sequence ID" value="XM_005648314.1"/>
</dbReference>
<dbReference type="eggNOG" id="ENOG502S3BZ">
    <property type="taxonomic scope" value="Eukaryota"/>
</dbReference>